<dbReference type="EMBL" id="JAMZEC010000001">
    <property type="protein sequence ID" value="MCP2347446.1"/>
    <property type="molecule type" value="Genomic_DNA"/>
</dbReference>
<dbReference type="InterPro" id="IPR011251">
    <property type="entry name" value="Luciferase-like_dom"/>
</dbReference>
<dbReference type="CDD" id="cd01097">
    <property type="entry name" value="Tetrahydromethanopterin_reductase"/>
    <property type="match status" value="1"/>
</dbReference>
<proteinExistence type="predicted"/>
<dbReference type="InterPro" id="IPR022526">
    <property type="entry name" value="F420_Rv3093c"/>
</dbReference>
<dbReference type="InterPro" id="IPR036661">
    <property type="entry name" value="Luciferase-like_sf"/>
</dbReference>
<reference evidence="2 3" key="1">
    <citation type="submission" date="2022-06" db="EMBL/GenBank/DDBJ databases">
        <title>Sequencing the genomes of 1000 actinobacteria strains.</title>
        <authorList>
            <person name="Klenk H.-P."/>
        </authorList>
    </citation>
    <scope>NUCLEOTIDE SEQUENCE [LARGE SCALE GENOMIC DNA]</scope>
    <source>
        <strain evidence="2 3">DSM 44170</strain>
    </source>
</reference>
<accession>A0ABT1K0C3</accession>
<dbReference type="Pfam" id="PF00296">
    <property type="entry name" value="Bac_luciferase"/>
    <property type="match status" value="1"/>
</dbReference>
<dbReference type="SUPFAM" id="SSF51679">
    <property type="entry name" value="Bacterial luciferase-like"/>
    <property type="match status" value="1"/>
</dbReference>
<dbReference type="InterPro" id="IPR050564">
    <property type="entry name" value="F420-G6PD/mer"/>
</dbReference>
<keyword evidence="3" id="KW-1185">Reference proteome</keyword>
<dbReference type="Gene3D" id="3.20.20.30">
    <property type="entry name" value="Luciferase-like domain"/>
    <property type="match status" value="1"/>
</dbReference>
<comment type="caution">
    <text evidence="2">The sequence shown here is derived from an EMBL/GenBank/DDBJ whole genome shotgun (WGS) entry which is preliminary data.</text>
</comment>
<evidence type="ECO:0000259" key="1">
    <source>
        <dbReference type="Pfam" id="PF00296"/>
    </source>
</evidence>
<organism evidence="2 3">
    <name type="scientific">Nonomuraea roseoviolacea subsp. carminata</name>
    <dbReference type="NCBI Taxonomy" id="160689"/>
    <lineage>
        <taxon>Bacteria</taxon>
        <taxon>Bacillati</taxon>
        <taxon>Actinomycetota</taxon>
        <taxon>Actinomycetes</taxon>
        <taxon>Streptosporangiales</taxon>
        <taxon>Streptosporangiaceae</taxon>
        <taxon>Nonomuraea</taxon>
    </lineage>
</organism>
<dbReference type="PANTHER" id="PTHR43244">
    <property type="match status" value="1"/>
</dbReference>
<gene>
    <name evidence="2" type="ORF">HD595_003568</name>
</gene>
<protein>
    <submittedName>
        <fullName evidence="2">F420-dependent oxidoreductase</fullName>
    </submittedName>
</protein>
<dbReference type="NCBIfam" id="TIGR03841">
    <property type="entry name" value="F420_Rv3093c"/>
    <property type="match status" value="1"/>
</dbReference>
<dbReference type="PANTHER" id="PTHR43244:SF2">
    <property type="entry name" value="CONSERVED HYPOTHETICAL ALANINE AND PROLINE-RICH PROTEIN"/>
    <property type="match status" value="1"/>
</dbReference>
<evidence type="ECO:0000313" key="3">
    <source>
        <dbReference type="Proteomes" id="UP001320766"/>
    </source>
</evidence>
<sequence length="340" mass="37054">MTQDAMTQYAMTRQAPPERTVRNWGMTLPFQDRSLAESRTLVEELPALGYTDVWSAEVSGVDGFVPLALTAQWAPQVRLGTAIVPVSTRGPALLAMSAATLADLAPGRFVLGIGSSSPAIVERWNAGTFAKPYARTRDTLRFLRKALAGEKVTERYETFEIGGFRLEKAPVEPPRIVLAALRPRMLRLAAEEADGAITNWLSPEDVRRVRAEIGPDTELIARLFVCVSEDADRVRALARRLLAAYLTVPVYAAFHEWLGRGEALRPMREAWEAGDRQAALKAIPDEVVDALVVHGDAATCRARIREYVANGLDTPVLAPVPVPGGEVPLEQAVRDLAPGA</sequence>
<evidence type="ECO:0000313" key="2">
    <source>
        <dbReference type="EMBL" id="MCP2347446.1"/>
    </source>
</evidence>
<name>A0ABT1K0C3_9ACTN</name>
<feature type="domain" description="Luciferase-like" evidence="1">
    <location>
        <begin position="31"/>
        <end position="313"/>
    </location>
</feature>
<dbReference type="Proteomes" id="UP001320766">
    <property type="component" value="Unassembled WGS sequence"/>
</dbReference>